<dbReference type="AlphaFoldDB" id="A0AA42CKZ5"/>
<organism evidence="1 2">
    <name type="scientific">Lichenifustis flavocetrariae</name>
    <dbReference type="NCBI Taxonomy" id="2949735"/>
    <lineage>
        <taxon>Bacteria</taxon>
        <taxon>Pseudomonadati</taxon>
        <taxon>Pseudomonadota</taxon>
        <taxon>Alphaproteobacteria</taxon>
        <taxon>Hyphomicrobiales</taxon>
        <taxon>Lichenihabitantaceae</taxon>
        <taxon>Lichenifustis</taxon>
    </lineage>
</organism>
<evidence type="ECO:0000313" key="2">
    <source>
        <dbReference type="Proteomes" id="UP001165667"/>
    </source>
</evidence>
<name>A0AA42CKZ5_9HYPH</name>
<gene>
    <name evidence="1" type="ORF">M8523_17480</name>
</gene>
<accession>A0AA42CKZ5</accession>
<sequence>MTPDQAKASLGRMLAGGDTVLLSRVDVDGTFGPIPARVTGFAADQTVFDLQQGDRKVILPADAVTASGFPLPFLPDADRVDWNGLLLAVKAVDDATRRVGGALVAYEIQVAGG</sequence>
<protein>
    <submittedName>
        <fullName evidence="1">Uncharacterized protein</fullName>
    </submittedName>
</protein>
<dbReference type="EMBL" id="JAMOIM010000011">
    <property type="protein sequence ID" value="MCW6509811.1"/>
    <property type="molecule type" value="Genomic_DNA"/>
</dbReference>
<reference evidence="1" key="1">
    <citation type="submission" date="2022-05" db="EMBL/GenBank/DDBJ databases">
        <authorList>
            <person name="Pankratov T."/>
        </authorList>
    </citation>
    <scope>NUCLEOTIDE SEQUENCE</scope>
    <source>
        <strain evidence="1">BP6-180914</strain>
    </source>
</reference>
<proteinExistence type="predicted"/>
<evidence type="ECO:0000313" key="1">
    <source>
        <dbReference type="EMBL" id="MCW6509811.1"/>
    </source>
</evidence>
<keyword evidence="2" id="KW-1185">Reference proteome</keyword>
<dbReference type="RefSeq" id="WP_282586179.1">
    <property type="nucleotide sequence ID" value="NZ_JAMOIM010000011.1"/>
</dbReference>
<dbReference type="Proteomes" id="UP001165667">
    <property type="component" value="Unassembled WGS sequence"/>
</dbReference>
<comment type="caution">
    <text evidence="1">The sequence shown here is derived from an EMBL/GenBank/DDBJ whole genome shotgun (WGS) entry which is preliminary data.</text>
</comment>